<evidence type="ECO:0000256" key="10">
    <source>
        <dbReference type="RuleBase" id="RU003968"/>
    </source>
</evidence>
<dbReference type="PROSITE" id="PS00624">
    <property type="entry name" value="GMC_OXRED_2"/>
    <property type="match status" value="1"/>
</dbReference>
<accession>A0A0C3CG72</accession>
<evidence type="ECO:0000256" key="6">
    <source>
        <dbReference type="ARBA" id="ARBA00023002"/>
    </source>
</evidence>
<comment type="cofactor">
    <cofactor evidence="1 9">
        <name>FAD</name>
        <dbReference type="ChEBI" id="CHEBI:57692"/>
    </cofactor>
</comment>
<dbReference type="OrthoDB" id="269227at2759"/>
<dbReference type="InterPro" id="IPR000172">
    <property type="entry name" value="GMC_OxRdtase_N"/>
</dbReference>
<evidence type="ECO:0000256" key="4">
    <source>
        <dbReference type="ARBA" id="ARBA00022729"/>
    </source>
</evidence>
<evidence type="ECO:0000259" key="12">
    <source>
        <dbReference type="PROSITE" id="PS00624"/>
    </source>
</evidence>
<dbReference type="EMBL" id="KN832976">
    <property type="protein sequence ID" value="KIM88752.1"/>
    <property type="molecule type" value="Genomic_DNA"/>
</dbReference>
<evidence type="ECO:0000256" key="8">
    <source>
        <dbReference type="PIRSR" id="PIRSR000137-1"/>
    </source>
</evidence>
<dbReference type="SUPFAM" id="SSF54373">
    <property type="entry name" value="FAD-linked reductases, C-terminal domain"/>
    <property type="match status" value="1"/>
</dbReference>
<dbReference type="InParanoid" id="A0A0C3CG72"/>
<dbReference type="Gene3D" id="3.50.50.60">
    <property type="entry name" value="FAD/NAD(P)-binding domain"/>
    <property type="match status" value="1"/>
</dbReference>
<feature type="active site" description="Proton acceptor" evidence="8">
    <location>
        <position position="572"/>
    </location>
</feature>
<dbReference type="PIRSF" id="PIRSF000137">
    <property type="entry name" value="Alcohol_oxidase"/>
    <property type="match status" value="1"/>
</dbReference>
<dbReference type="GO" id="GO:0050660">
    <property type="term" value="F:flavin adenine dinucleotide binding"/>
    <property type="evidence" value="ECO:0007669"/>
    <property type="project" value="InterPro"/>
</dbReference>
<dbReference type="PROSITE" id="PS00623">
    <property type="entry name" value="GMC_OXRED_1"/>
    <property type="match status" value="1"/>
</dbReference>
<dbReference type="Gene3D" id="4.10.450.10">
    <property type="entry name" value="Glucose Oxidase, domain 2"/>
    <property type="match status" value="1"/>
</dbReference>
<evidence type="ECO:0000256" key="2">
    <source>
        <dbReference type="ARBA" id="ARBA00010790"/>
    </source>
</evidence>
<feature type="domain" description="Glucose-methanol-choline oxidoreductase N-terminal" evidence="12">
    <location>
        <begin position="296"/>
        <end position="310"/>
    </location>
</feature>
<evidence type="ECO:0000256" key="3">
    <source>
        <dbReference type="ARBA" id="ARBA00022630"/>
    </source>
</evidence>
<evidence type="ECO:0000313" key="13">
    <source>
        <dbReference type="EMBL" id="KIM88752.1"/>
    </source>
</evidence>
<comment type="similarity">
    <text evidence="2 10">Belongs to the GMC oxidoreductase family.</text>
</comment>
<dbReference type="Pfam" id="PF00732">
    <property type="entry name" value="GMC_oxred_N"/>
    <property type="match status" value="1"/>
</dbReference>
<dbReference type="InterPro" id="IPR027424">
    <property type="entry name" value="Glucose_Oxidase_domain_2"/>
</dbReference>
<name>A0A0C3CG72_PILCF</name>
<feature type="binding site" evidence="9">
    <location>
        <position position="254"/>
    </location>
    <ligand>
        <name>FAD</name>
        <dbReference type="ChEBI" id="CHEBI:57692"/>
    </ligand>
</feature>
<protein>
    <submittedName>
        <fullName evidence="13">GMC oxidoreductase</fullName>
    </submittedName>
</protein>
<dbReference type="InterPro" id="IPR012132">
    <property type="entry name" value="GMC_OxRdtase"/>
</dbReference>
<dbReference type="Gene3D" id="3.30.560.10">
    <property type="entry name" value="Glucose Oxidase, domain 3"/>
    <property type="match status" value="1"/>
</dbReference>
<keyword evidence="5 9" id="KW-0274">FAD</keyword>
<dbReference type="AlphaFoldDB" id="A0A0C3CG72"/>
<reference evidence="14" key="2">
    <citation type="submission" date="2015-01" db="EMBL/GenBank/DDBJ databases">
        <title>Evolutionary Origins and Diversification of the Mycorrhizal Mutualists.</title>
        <authorList>
            <consortium name="DOE Joint Genome Institute"/>
            <consortium name="Mycorrhizal Genomics Consortium"/>
            <person name="Kohler A."/>
            <person name="Kuo A."/>
            <person name="Nagy L.G."/>
            <person name="Floudas D."/>
            <person name="Copeland A."/>
            <person name="Barry K.W."/>
            <person name="Cichocki N."/>
            <person name="Veneault-Fourrey C."/>
            <person name="LaButti K."/>
            <person name="Lindquist E.A."/>
            <person name="Lipzen A."/>
            <person name="Lundell T."/>
            <person name="Morin E."/>
            <person name="Murat C."/>
            <person name="Riley R."/>
            <person name="Ohm R."/>
            <person name="Sun H."/>
            <person name="Tunlid A."/>
            <person name="Henrissat B."/>
            <person name="Grigoriev I.V."/>
            <person name="Hibbett D.S."/>
            <person name="Martin F."/>
        </authorList>
    </citation>
    <scope>NUCLEOTIDE SEQUENCE [LARGE SCALE GENOMIC DNA]</scope>
    <source>
        <strain evidence="14">F 1598</strain>
    </source>
</reference>
<keyword evidence="4" id="KW-0732">Signal</keyword>
<keyword evidence="3 10" id="KW-0285">Flavoprotein</keyword>
<sequence>MVSAAVTSSPTASAGKAFDYIVIGAGLTGTTVAARLAETPNISVLLIEAGSDNRKDPRVFDLYKYGQAFGSELDWSWPTDHGNMVRCILNTRHSGKTLGGGTSINGAAWTRGLDAQYDSWSSLLEPSEAAVGWNWQNLLGYMKKAEAFSPPNPEQTAKGAHYVADYHGFTGPVQVTYPDDMYGGPQQSGFAETIMSLTGIKHFKDLNGGNPNCVSITPLSMNHHSDRRSSSAEAYLTPVENVRTAWTTLTDHIVTKINWANTSLPLKATGIEFAPSAQSSARYTAFARREVIVAAGAIASPKLLQLSGIGDSKILGPLGIDTRVDLKTVGRNLQEQTINLLGANGNGFNPGGRGPSDVIAFPDIYQLFGPKADAMVHKIKSNLQAWAASQASSAISAAALLKIYQIQANLIINKNAPVVELFQNNGYPADIGVYIWQLLPFSRGQVKITSTDPYVKPQTKVNYFSIDYDLSVQVAGARLCRRIFDTAPLSSLSTGETIPGKTKVPDNGDGGSDTDWKNWITAEFGPVAHPIGTNAMMKRSLGGVVDARLKVYDTSNVRVVDASIMPLQVSAHLASTLYGVAEKAADLIKDDMAKSTYKITFQHEIGEF</sequence>
<proteinExistence type="inferred from homology"/>
<evidence type="ECO:0000256" key="5">
    <source>
        <dbReference type="ARBA" id="ARBA00022827"/>
    </source>
</evidence>
<evidence type="ECO:0000256" key="7">
    <source>
        <dbReference type="ARBA" id="ARBA00023180"/>
    </source>
</evidence>
<dbReference type="InterPro" id="IPR007867">
    <property type="entry name" value="GMC_OxRtase_C"/>
</dbReference>
<dbReference type="PANTHER" id="PTHR11552">
    <property type="entry name" value="GLUCOSE-METHANOL-CHOLINE GMC OXIDOREDUCTASE"/>
    <property type="match status" value="1"/>
</dbReference>
<keyword evidence="14" id="KW-1185">Reference proteome</keyword>
<gene>
    <name evidence="13" type="ORF">PILCRDRAFT_85263</name>
</gene>
<dbReference type="SUPFAM" id="SSF51905">
    <property type="entry name" value="FAD/NAD(P)-binding domain"/>
    <property type="match status" value="1"/>
</dbReference>
<dbReference type="PANTHER" id="PTHR11552:SF201">
    <property type="entry name" value="GLUCOSE-METHANOL-CHOLINE OXIDOREDUCTASE N-TERMINAL DOMAIN-CONTAINING PROTEIN"/>
    <property type="match status" value="1"/>
</dbReference>
<evidence type="ECO:0000259" key="11">
    <source>
        <dbReference type="PROSITE" id="PS00623"/>
    </source>
</evidence>
<evidence type="ECO:0000256" key="1">
    <source>
        <dbReference type="ARBA" id="ARBA00001974"/>
    </source>
</evidence>
<organism evidence="13 14">
    <name type="scientific">Piloderma croceum (strain F 1598)</name>
    <dbReference type="NCBI Taxonomy" id="765440"/>
    <lineage>
        <taxon>Eukaryota</taxon>
        <taxon>Fungi</taxon>
        <taxon>Dikarya</taxon>
        <taxon>Basidiomycota</taxon>
        <taxon>Agaricomycotina</taxon>
        <taxon>Agaricomycetes</taxon>
        <taxon>Agaricomycetidae</taxon>
        <taxon>Atheliales</taxon>
        <taxon>Atheliaceae</taxon>
        <taxon>Piloderma</taxon>
    </lineage>
</organism>
<dbReference type="Proteomes" id="UP000054166">
    <property type="component" value="Unassembled WGS sequence"/>
</dbReference>
<dbReference type="HOGENOM" id="CLU_002865_6_0_1"/>
<dbReference type="Pfam" id="PF05199">
    <property type="entry name" value="GMC_oxred_C"/>
    <property type="match status" value="1"/>
</dbReference>
<dbReference type="GO" id="GO:0016614">
    <property type="term" value="F:oxidoreductase activity, acting on CH-OH group of donors"/>
    <property type="evidence" value="ECO:0007669"/>
    <property type="project" value="InterPro"/>
</dbReference>
<keyword evidence="6" id="KW-0560">Oxidoreductase</keyword>
<evidence type="ECO:0000313" key="14">
    <source>
        <dbReference type="Proteomes" id="UP000054166"/>
    </source>
</evidence>
<dbReference type="InterPro" id="IPR036188">
    <property type="entry name" value="FAD/NAD-bd_sf"/>
</dbReference>
<evidence type="ECO:0000256" key="9">
    <source>
        <dbReference type="PIRSR" id="PIRSR000137-2"/>
    </source>
</evidence>
<dbReference type="STRING" id="765440.A0A0C3CG72"/>
<reference evidence="13 14" key="1">
    <citation type="submission" date="2014-04" db="EMBL/GenBank/DDBJ databases">
        <authorList>
            <consortium name="DOE Joint Genome Institute"/>
            <person name="Kuo A."/>
            <person name="Tarkka M."/>
            <person name="Buscot F."/>
            <person name="Kohler A."/>
            <person name="Nagy L.G."/>
            <person name="Floudas D."/>
            <person name="Copeland A."/>
            <person name="Barry K.W."/>
            <person name="Cichocki N."/>
            <person name="Veneault-Fourrey C."/>
            <person name="LaButti K."/>
            <person name="Lindquist E.A."/>
            <person name="Lipzen A."/>
            <person name="Lundell T."/>
            <person name="Morin E."/>
            <person name="Murat C."/>
            <person name="Sun H."/>
            <person name="Tunlid A."/>
            <person name="Henrissat B."/>
            <person name="Grigoriev I.V."/>
            <person name="Hibbett D.S."/>
            <person name="Martin F."/>
            <person name="Nordberg H.P."/>
            <person name="Cantor M.N."/>
            <person name="Hua S.X."/>
        </authorList>
    </citation>
    <scope>NUCLEOTIDE SEQUENCE [LARGE SCALE GENOMIC DNA]</scope>
    <source>
        <strain evidence="13 14">F 1598</strain>
    </source>
</reference>
<keyword evidence="7" id="KW-0325">Glycoprotein</keyword>
<feature type="active site" description="Proton donor" evidence="8">
    <location>
        <position position="529"/>
    </location>
</feature>
<feature type="domain" description="Glucose-methanol-choline oxidoreductase N-terminal" evidence="11">
    <location>
        <begin position="95"/>
        <end position="118"/>
    </location>
</feature>